<evidence type="ECO:0000256" key="1">
    <source>
        <dbReference type="SAM" id="MobiDB-lite"/>
    </source>
</evidence>
<protein>
    <submittedName>
        <fullName evidence="2">Uncharacterized protein</fullName>
    </submittedName>
</protein>
<organism evidence="2 3">
    <name type="scientific">Leptomonas seymouri</name>
    <dbReference type="NCBI Taxonomy" id="5684"/>
    <lineage>
        <taxon>Eukaryota</taxon>
        <taxon>Discoba</taxon>
        <taxon>Euglenozoa</taxon>
        <taxon>Kinetoplastea</taxon>
        <taxon>Metakinetoplastina</taxon>
        <taxon>Trypanosomatida</taxon>
        <taxon>Trypanosomatidae</taxon>
        <taxon>Leishmaniinae</taxon>
        <taxon>Leptomonas</taxon>
    </lineage>
</organism>
<sequence length="253" mass="26763">MSGMDERARQFKTAAESQLSGPALKKEIGTLRRFLFRNQEYRFTKSAQQALYMAVLAHYGNSAAHRASGLPASTAGNTAAASASGAGGPPFSTLSLGSGSGNAAAPQQLDSDEGGREDDEAAAAPILGLLDDALKMPFTVFTSPQKDKLLSLYWAVLGVEGPQSGSSNTNTATAGEVATLRLSLMDVVDIGKHMATLSLFAEDGEEYAQEVLVDDADTLNKLKKDFNEGNAVRVMVQETNTGARFLSYSIEED</sequence>
<dbReference type="Proteomes" id="UP000038009">
    <property type="component" value="Unassembled WGS sequence"/>
</dbReference>
<dbReference type="EMBL" id="LJSK01000022">
    <property type="protein sequence ID" value="KPI89506.1"/>
    <property type="molecule type" value="Genomic_DNA"/>
</dbReference>
<comment type="caution">
    <text evidence="2">The sequence shown here is derived from an EMBL/GenBank/DDBJ whole genome shotgun (WGS) entry which is preliminary data.</text>
</comment>
<feature type="region of interest" description="Disordered" evidence="1">
    <location>
        <begin position="73"/>
        <end position="118"/>
    </location>
</feature>
<evidence type="ECO:0000313" key="3">
    <source>
        <dbReference type="Proteomes" id="UP000038009"/>
    </source>
</evidence>
<dbReference type="OrthoDB" id="64113at2759"/>
<keyword evidence="3" id="KW-1185">Reference proteome</keyword>
<feature type="compositionally biased region" description="Low complexity" evidence="1">
    <location>
        <begin position="73"/>
        <end position="93"/>
    </location>
</feature>
<gene>
    <name evidence="2" type="ORF">ABL78_1382</name>
</gene>
<name>A0A0N0P841_LEPSE</name>
<accession>A0A0N0P841</accession>
<dbReference type="VEuPathDB" id="TriTrypDB:Lsey_0022_0270"/>
<dbReference type="AlphaFoldDB" id="A0A0N0P841"/>
<dbReference type="OMA" id="QEYRFTK"/>
<proteinExistence type="predicted"/>
<evidence type="ECO:0000313" key="2">
    <source>
        <dbReference type="EMBL" id="KPI89506.1"/>
    </source>
</evidence>
<reference evidence="2 3" key="1">
    <citation type="journal article" date="2015" name="PLoS Pathog.">
        <title>Leptomonas seymouri: Adaptations to the Dixenous Life Cycle Analyzed by Genome Sequencing, Transcriptome Profiling and Co-infection with Leishmania donovani.</title>
        <authorList>
            <person name="Kraeva N."/>
            <person name="Butenko A."/>
            <person name="Hlavacova J."/>
            <person name="Kostygov A."/>
            <person name="Myskova J."/>
            <person name="Grybchuk D."/>
            <person name="Lestinova T."/>
            <person name="Votypka J."/>
            <person name="Volf P."/>
            <person name="Opperdoes F."/>
            <person name="Flegontov P."/>
            <person name="Lukes J."/>
            <person name="Yurchenko V."/>
        </authorList>
    </citation>
    <scope>NUCLEOTIDE SEQUENCE [LARGE SCALE GENOMIC DNA]</scope>
    <source>
        <strain evidence="2 3">ATCC 30220</strain>
    </source>
</reference>